<feature type="domain" description="Peptidase M24" evidence="1">
    <location>
        <begin position="154"/>
        <end position="372"/>
    </location>
</feature>
<organism evidence="2 3">
    <name type="scientific">Planctomyces bekefii</name>
    <dbReference type="NCBI Taxonomy" id="1653850"/>
    <lineage>
        <taxon>Bacteria</taxon>
        <taxon>Pseudomonadati</taxon>
        <taxon>Planctomycetota</taxon>
        <taxon>Planctomycetia</taxon>
        <taxon>Planctomycetales</taxon>
        <taxon>Planctomycetaceae</taxon>
        <taxon>Planctomyces</taxon>
    </lineage>
</organism>
<evidence type="ECO:0000313" key="2">
    <source>
        <dbReference type="EMBL" id="TWW12809.1"/>
    </source>
</evidence>
<reference evidence="2 3" key="2">
    <citation type="submission" date="2019-08" db="EMBL/GenBank/DDBJ databases">
        <authorList>
            <person name="Henke P."/>
        </authorList>
    </citation>
    <scope>NUCLEOTIDE SEQUENCE [LARGE SCALE GENOMIC DNA]</scope>
    <source>
        <strain evidence="2">Phe10_nw2017</strain>
    </source>
</reference>
<dbReference type="AlphaFoldDB" id="A0A5C6MCC9"/>
<evidence type="ECO:0000259" key="1">
    <source>
        <dbReference type="Pfam" id="PF00557"/>
    </source>
</evidence>
<dbReference type="Pfam" id="PF00557">
    <property type="entry name" value="Peptidase_M24"/>
    <property type="match status" value="1"/>
</dbReference>
<proteinExistence type="predicted"/>
<dbReference type="InterPro" id="IPR000994">
    <property type="entry name" value="Pept_M24"/>
</dbReference>
<evidence type="ECO:0000313" key="3">
    <source>
        <dbReference type="Proteomes" id="UP000321083"/>
    </source>
</evidence>
<dbReference type="Gene3D" id="3.90.230.10">
    <property type="entry name" value="Creatinase/methionine aminopeptidase superfamily"/>
    <property type="match status" value="1"/>
</dbReference>
<dbReference type="InterPro" id="IPR036005">
    <property type="entry name" value="Creatinase/aminopeptidase-like"/>
</dbReference>
<dbReference type="InterPro" id="IPR050659">
    <property type="entry name" value="Peptidase_M24B"/>
</dbReference>
<dbReference type="PANTHER" id="PTHR46112">
    <property type="entry name" value="AMINOPEPTIDASE"/>
    <property type="match status" value="1"/>
</dbReference>
<accession>A0A5C6MCC9</accession>
<dbReference type="SUPFAM" id="SSF55920">
    <property type="entry name" value="Creatinase/aminopeptidase"/>
    <property type="match status" value="1"/>
</dbReference>
<dbReference type="Proteomes" id="UP000321083">
    <property type="component" value="Unassembled WGS sequence"/>
</dbReference>
<sequence>MFDLDAIQAALRQFGFDGWLLYDFRGSNILAQRVLKMPAGFHGSRRYFYFIPASGQPRKLVHRIETDVLDHLPGEKTIYLRWQELEAGVAELVSGCGTVAMEYSPRNGNPYISRVDAGTVELVRAFGCTVVSSGDLISMFESVLSPEQLDSHLQASEITNSAYARVWAFIAERVRATGSVQEQEVCEQILQHFEEHGATTYSPPIVGVNANGGNPHYATGTGANTMIREGDFVLVDLWARLKPAGSCYSDLTRTGYVGSEVPERFTQVFKVVAAARDAGVACARDAFTAGRPVTGGEVDDAVRAVIEQAGYGQYFCHRTGHNLAQEVHGNGTHMDNLETCDTRRILPGTLFTIEPGIYLPDFGVRSEINVYVELDGSGVRVTGGPLQTEVVAILK</sequence>
<dbReference type="EMBL" id="SRHE01000001">
    <property type="protein sequence ID" value="TWW12809.1"/>
    <property type="molecule type" value="Genomic_DNA"/>
</dbReference>
<keyword evidence="3" id="KW-1185">Reference proteome</keyword>
<protein>
    <submittedName>
        <fullName evidence="2">Peptidase M24</fullName>
    </submittedName>
</protein>
<gene>
    <name evidence="2" type="ORF">E3A20_00110</name>
</gene>
<comment type="caution">
    <text evidence="2">The sequence shown here is derived from an EMBL/GenBank/DDBJ whole genome shotgun (WGS) entry which is preliminary data.</text>
</comment>
<dbReference type="PANTHER" id="PTHR46112:SF3">
    <property type="entry name" value="AMINOPEPTIDASE YPDF"/>
    <property type="match status" value="1"/>
</dbReference>
<reference evidence="2 3" key="1">
    <citation type="submission" date="2019-08" db="EMBL/GenBank/DDBJ databases">
        <title>100 year-old enigma solved: identification of Planctomyces bekefii, the type genus and species of the phylum Planctomycetes.</title>
        <authorList>
            <person name="Svetlana D.N."/>
            <person name="Overmann J."/>
        </authorList>
    </citation>
    <scope>NUCLEOTIDE SEQUENCE [LARGE SCALE GENOMIC DNA]</scope>
    <source>
        <strain evidence="2">Phe10_nw2017</strain>
    </source>
</reference>
<name>A0A5C6MCC9_9PLAN</name>